<keyword evidence="2" id="KW-1185">Reference proteome</keyword>
<dbReference type="Proteomes" id="UP000076715">
    <property type="component" value="Unassembled WGS sequence"/>
</dbReference>
<evidence type="ECO:0000313" key="2">
    <source>
        <dbReference type="Proteomes" id="UP000076715"/>
    </source>
</evidence>
<organism evidence="1 2">
    <name type="scientific">Aquimarina aggregata</name>
    <dbReference type="NCBI Taxonomy" id="1642818"/>
    <lineage>
        <taxon>Bacteria</taxon>
        <taxon>Pseudomonadati</taxon>
        <taxon>Bacteroidota</taxon>
        <taxon>Flavobacteriia</taxon>
        <taxon>Flavobacteriales</taxon>
        <taxon>Flavobacteriaceae</taxon>
        <taxon>Aquimarina</taxon>
    </lineage>
</organism>
<sequence length="72" mass="7747">MLKEILKLQGVQKLAKRQQKNIHGGDATFPDNGSQGPVCFVGPFKLDCSTNADGRCTCINGKCVKGPSTHCR</sequence>
<comment type="caution">
    <text evidence="1">The sequence shown here is derived from an EMBL/GenBank/DDBJ whole genome shotgun (WGS) entry which is preliminary data.</text>
</comment>
<dbReference type="RefSeq" id="WP_066310757.1">
    <property type="nucleotide sequence ID" value="NZ_LQRT01000002.1"/>
</dbReference>
<evidence type="ECO:0000313" key="1">
    <source>
        <dbReference type="EMBL" id="KZS42643.1"/>
    </source>
</evidence>
<accession>A0A163CPZ3</accession>
<gene>
    <name evidence="1" type="ORF">AWE51_04130</name>
</gene>
<protein>
    <submittedName>
        <fullName evidence="1">Uncharacterized protein</fullName>
    </submittedName>
</protein>
<dbReference type="EMBL" id="LQRT01000002">
    <property type="protein sequence ID" value="KZS42643.1"/>
    <property type="molecule type" value="Genomic_DNA"/>
</dbReference>
<name>A0A163CPZ3_9FLAO</name>
<proteinExistence type="predicted"/>
<reference evidence="1 2" key="1">
    <citation type="submission" date="2016-01" db="EMBL/GenBank/DDBJ databases">
        <title>The draft genome sequence of Aquimarina sp. RZW4-3-2.</title>
        <authorList>
            <person name="Wang Y."/>
        </authorList>
    </citation>
    <scope>NUCLEOTIDE SEQUENCE [LARGE SCALE GENOMIC DNA]</scope>
    <source>
        <strain evidence="1 2">RZW4-3-2</strain>
    </source>
</reference>
<dbReference type="OrthoDB" id="1163992at2"/>
<dbReference type="AlphaFoldDB" id="A0A163CPZ3"/>